<evidence type="ECO:0000313" key="3">
    <source>
        <dbReference type="EMBL" id="KAG8175793.1"/>
    </source>
</evidence>
<sequence length="689" mass="78558">MQIYLHFFSHYVEDRKKHETFNKENFKIRHWAMKDNTTEWCYLQSLVSTLLDSFCPSDCEKTLHSKYSPLLHTIVVEILTQNIIHPLVKVLSDPVRLNLILLKALENASKTNKGSNESLANLPSQEDSIYSSKANNDIAESPIILLPNEDSSDDSVFISVSKSPPSLSPKYGSTLSEQSYSGGLGDKVFIRDCNDRRGDFLSLVNTGPKSSSNVNLCEQELSEKISTSETTIKRSRSADCVRQVPHKKNYNILQGDTNKMCIAIKRDSSFPIEQAEEANEVPTIFSDVKITDTFLETEDGIPFTRYSIQYKGLFHDTSQSSDVPQFVQQVISIKRRFKEFVALQSSLEDNQSLKTYLKTIKAPSKWQFPISNLDKKHIAERKIFLENYLNQLCSLYPITQSVELQEFLAYGRDQSLFSRRNAETIVPRIDKILVKGVKGAFDIIKTALPNSPLEDESPLPIPKSTGEDISQVINFREHLLDFSSREPEIKEHIINFLENSDFEDFKYFGTVRKRTMLRNVQSLETAESCNCPVLCDRDFLQEKCPFGSTMFELIASCLELHESNIGEPFAVLKILCVPFVDEFFANKLDKIPVEYLCNLLHMLHKYLWPDKNIPLVQSPSLENTDILNRIMNSITEIASSSFPMNTYSGLEETVLNRVQLIVSSLQHQEINKCLLFHIFDAILDATCLN</sequence>
<comment type="caution">
    <text evidence="3">The sequence shown here is derived from an EMBL/GenBank/DDBJ whole genome shotgun (WGS) entry which is preliminary data.</text>
</comment>
<dbReference type="Gene3D" id="3.30.1520.10">
    <property type="entry name" value="Phox-like domain"/>
    <property type="match status" value="1"/>
</dbReference>
<dbReference type="SMART" id="SM00312">
    <property type="entry name" value="PX"/>
    <property type="match status" value="1"/>
</dbReference>
<organism evidence="3 4">
    <name type="scientific">Oedothorax gibbosus</name>
    <dbReference type="NCBI Taxonomy" id="931172"/>
    <lineage>
        <taxon>Eukaryota</taxon>
        <taxon>Metazoa</taxon>
        <taxon>Ecdysozoa</taxon>
        <taxon>Arthropoda</taxon>
        <taxon>Chelicerata</taxon>
        <taxon>Arachnida</taxon>
        <taxon>Araneae</taxon>
        <taxon>Araneomorphae</taxon>
        <taxon>Entelegynae</taxon>
        <taxon>Araneoidea</taxon>
        <taxon>Linyphiidae</taxon>
        <taxon>Erigoninae</taxon>
        <taxon>Oedothorax</taxon>
    </lineage>
</organism>
<reference evidence="3 4" key="1">
    <citation type="journal article" date="2022" name="Nat. Ecol. Evol.">
        <title>A masculinizing supergene underlies an exaggerated male reproductive morph in a spider.</title>
        <authorList>
            <person name="Hendrickx F."/>
            <person name="De Corte Z."/>
            <person name="Sonet G."/>
            <person name="Van Belleghem S.M."/>
            <person name="Kostlbacher S."/>
            <person name="Vangestel C."/>
        </authorList>
    </citation>
    <scope>NUCLEOTIDE SEQUENCE [LARGE SCALE GENOMIC DNA]</scope>
    <source>
        <strain evidence="3">W744_W776</strain>
    </source>
</reference>
<keyword evidence="4" id="KW-1185">Reference proteome</keyword>
<dbReference type="PANTHER" id="PTHR22775:SF3">
    <property type="entry name" value="SORTING NEXIN-13"/>
    <property type="match status" value="1"/>
</dbReference>
<proteinExistence type="predicted"/>
<name>A0AAV6TVL8_9ARAC</name>
<dbReference type="PROSITE" id="PS50195">
    <property type="entry name" value="PX"/>
    <property type="match status" value="1"/>
</dbReference>
<dbReference type="PANTHER" id="PTHR22775">
    <property type="entry name" value="SORTING NEXIN"/>
    <property type="match status" value="1"/>
</dbReference>
<dbReference type="GO" id="GO:0035091">
    <property type="term" value="F:phosphatidylinositol binding"/>
    <property type="evidence" value="ECO:0007669"/>
    <property type="project" value="InterPro"/>
</dbReference>
<dbReference type="Pfam" id="PF02194">
    <property type="entry name" value="PXA"/>
    <property type="match status" value="1"/>
</dbReference>
<feature type="domain" description="PX" evidence="1">
    <location>
        <begin position="284"/>
        <end position="415"/>
    </location>
</feature>
<dbReference type="InterPro" id="IPR036871">
    <property type="entry name" value="PX_dom_sf"/>
</dbReference>
<dbReference type="AlphaFoldDB" id="A0AAV6TVL8"/>
<dbReference type="InterPro" id="IPR001683">
    <property type="entry name" value="PX_dom"/>
</dbReference>
<dbReference type="PROSITE" id="PS51207">
    <property type="entry name" value="PXA"/>
    <property type="match status" value="1"/>
</dbReference>
<evidence type="ECO:0000259" key="2">
    <source>
        <dbReference type="PROSITE" id="PS51207"/>
    </source>
</evidence>
<protein>
    <recommendedName>
        <fullName evidence="5">Sorting nexin-19</fullName>
    </recommendedName>
</protein>
<accession>A0AAV6TVL8</accession>
<evidence type="ECO:0000313" key="4">
    <source>
        <dbReference type="Proteomes" id="UP000827092"/>
    </source>
</evidence>
<dbReference type="EMBL" id="JAFNEN010000949">
    <property type="protein sequence ID" value="KAG8175793.1"/>
    <property type="molecule type" value="Genomic_DNA"/>
</dbReference>
<dbReference type="InterPro" id="IPR003114">
    <property type="entry name" value="Phox_assoc"/>
</dbReference>
<gene>
    <name evidence="3" type="ORF">JTE90_011096</name>
</gene>
<evidence type="ECO:0008006" key="5">
    <source>
        <dbReference type="Google" id="ProtNLM"/>
    </source>
</evidence>
<dbReference type="Pfam" id="PF00787">
    <property type="entry name" value="PX"/>
    <property type="match status" value="1"/>
</dbReference>
<evidence type="ECO:0000259" key="1">
    <source>
        <dbReference type="PROSITE" id="PS50195"/>
    </source>
</evidence>
<dbReference type="Proteomes" id="UP000827092">
    <property type="component" value="Unassembled WGS sequence"/>
</dbReference>
<feature type="domain" description="PXA" evidence="2">
    <location>
        <begin position="1"/>
        <end position="109"/>
    </location>
</feature>
<dbReference type="SUPFAM" id="SSF64268">
    <property type="entry name" value="PX domain"/>
    <property type="match status" value="1"/>
</dbReference>